<dbReference type="InterPro" id="IPR007373">
    <property type="entry name" value="Thiamin_PyroPKinase_B1-bd"/>
</dbReference>
<comment type="caution">
    <text evidence="7">The sequence shown here is derived from an EMBL/GenBank/DDBJ whole genome shotgun (WGS) entry which is preliminary data.</text>
</comment>
<evidence type="ECO:0000256" key="1">
    <source>
        <dbReference type="ARBA" id="ARBA00022679"/>
    </source>
</evidence>
<evidence type="ECO:0000256" key="2">
    <source>
        <dbReference type="ARBA" id="ARBA00022741"/>
    </source>
</evidence>
<dbReference type="GO" id="GO:0004788">
    <property type="term" value="F:thiamine diphosphokinase activity"/>
    <property type="evidence" value="ECO:0007669"/>
    <property type="project" value="UniProtKB-UniRule"/>
</dbReference>
<dbReference type="PANTHER" id="PTHR41299">
    <property type="entry name" value="THIAMINE PYROPHOSPHOKINASE"/>
    <property type="match status" value="1"/>
</dbReference>
<keyword evidence="2" id="KW-0547">Nucleotide-binding</keyword>
<keyword evidence="3 7" id="KW-0418">Kinase</keyword>
<evidence type="ECO:0000313" key="8">
    <source>
        <dbReference type="Proteomes" id="UP000006315"/>
    </source>
</evidence>
<dbReference type="Proteomes" id="UP000006315">
    <property type="component" value="Unassembled WGS sequence"/>
</dbReference>
<evidence type="ECO:0000259" key="6">
    <source>
        <dbReference type="SMART" id="SM00983"/>
    </source>
</evidence>
<feature type="domain" description="Thiamin pyrophosphokinase thiamin-binding" evidence="6">
    <location>
        <begin position="130"/>
        <end position="206"/>
    </location>
</feature>
<dbReference type="NCBIfam" id="TIGR01378">
    <property type="entry name" value="thi_PPkinase"/>
    <property type="match status" value="1"/>
</dbReference>
<dbReference type="Pfam" id="PF04263">
    <property type="entry name" value="TPK_catalytic"/>
    <property type="match status" value="1"/>
</dbReference>
<keyword evidence="8" id="KW-1185">Reference proteome</keyword>
<keyword evidence="1" id="KW-0808">Transferase</keyword>
<dbReference type="PANTHER" id="PTHR41299:SF1">
    <property type="entry name" value="THIAMINE PYROPHOSPHOKINASE"/>
    <property type="match status" value="1"/>
</dbReference>
<gene>
    <name evidence="7" type="ORF">BAZO_05200</name>
</gene>
<dbReference type="SUPFAM" id="SSF63999">
    <property type="entry name" value="Thiamin pyrophosphokinase, catalytic domain"/>
    <property type="match status" value="1"/>
</dbReference>
<keyword evidence="4" id="KW-0067">ATP-binding</keyword>
<dbReference type="GO" id="GO:0009229">
    <property type="term" value="P:thiamine diphosphate biosynthetic process"/>
    <property type="evidence" value="ECO:0007669"/>
    <property type="project" value="InterPro"/>
</dbReference>
<organism evidence="7 8">
    <name type="scientific">Schinkia azotoformans LMG 9581</name>
    <dbReference type="NCBI Taxonomy" id="1131731"/>
    <lineage>
        <taxon>Bacteria</taxon>
        <taxon>Bacillati</taxon>
        <taxon>Bacillota</taxon>
        <taxon>Bacilli</taxon>
        <taxon>Bacillales</taxon>
        <taxon>Bacillaceae</taxon>
        <taxon>Calidifontibacillus/Schinkia group</taxon>
        <taxon>Schinkia</taxon>
    </lineage>
</organism>
<dbReference type="GO" id="GO:0030975">
    <property type="term" value="F:thiamine binding"/>
    <property type="evidence" value="ECO:0007669"/>
    <property type="project" value="InterPro"/>
</dbReference>
<dbReference type="GO" id="GO:0005524">
    <property type="term" value="F:ATP binding"/>
    <property type="evidence" value="ECO:0007669"/>
    <property type="project" value="UniProtKB-KW"/>
</dbReference>
<dbReference type="CDD" id="cd07995">
    <property type="entry name" value="TPK"/>
    <property type="match status" value="1"/>
</dbReference>
<dbReference type="InterPro" id="IPR006282">
    <property type="entry name" value="Thi_PPkinase"/>
</dbReference>
<dbReference type="Pfam" id="PF04265">
    <property type="entry name" value="TPK_B1_binding"/>
    <property type="match status" value="1"/>
</dbReference>
<evidence type="ECO:0000256" key="3">
    <source>
        <dbReference type="ARBA" id="ARBA00022777"/>
    </source>
</evidence>
<reference evidence="7 8" key="1">
    <citation type="journal article" date="2012" name="Front. Microbiol.">
        <title>Redundancy and modularity in membrane-associated dissimilatory nitrate reduction in Bacillus.</title>
        <authorList>
            <person name="Heylen K."/>
            <person name="Keltjens J."/>
        </authorList>
    </citation>
    <scope>NUCLEOTIDE SEQUENCE [LARGE SCALE GENOMIC DNA]</scope>
    <source>
        <strain evidence="7 8">LMG 9581</strain>
    </source>
</reference>
<evidence type="ECO:0000256" key="5">
    <source>
        <dbReference type="NCBIfam" id="TIGR01378"/>
    </source>
</evidence>
<dbReference type="InterPro" id="IPR007371">
    <property type="entry name" value="TPK_catalytic"/>
</dbReference>
<sequence>MRVLIFSGGNLNTWALSSIKEEDYIIGVDRGAYFLYSNGIEMDCAIGDFDSVTKAEKERIVAKTKEIISCDAINKNETDTEMAFNFALNKQPKEILLFGVLGTRFDHSIANIQLLYSGLDAGIDCKIVDERNEIQLVNSQLVIHKNRFKNVSLLPLTFEVSGITLEGFNYPLTDATIRIGESIGISNILNGEIGKIGKITIKSGILQVIKSND</sequence>
<dbReference type="Gene3D" id="3.40.50.10240">
    <property type="entry name" value="Thiamin pyrophosphokinase, catalytic domain"/>
    <property type="match status" value="1"/>
</dbReference>
<evidence type="ECO:0000313" key="7">
    <source>
        <dbReference type="EMBL" id="EKN68412.1"/>
    </source>
</evidence>
<dbReference type="InterPro" id="IPR036759">
    <property type="entry name" value="TPK_catalytic_sf"/>
</dbReference>
<name>K6D7B1_SCHAZ</name>
<dbReference type="SUPFAM" id="SSF63862">
    <property type="entry name" value="Thiamin pyrophosphokinase, substrate-binding domain"/>
    <property type="match status" value="1"/>
</dbReference>
<evidence type="ECO:0000256" key="4">
    <source>
        <dbReference type="ARBA" id="ARBA00022840"/>
    </source>
</evidence>
<dbReference type="AlphaFoldDB" id="K6D7B1"/>
<dbReference type="PATRIC" id="fig|1131731.3.peg.1083"/>
<dbReference type="SMART" id="SM00983">
    <property type="entry name" value="TPK_B1_binding"/>
    <property type="match status" value="1"/>
</dbReference>
<dbReference type="STRING" id="1131731.BAZO_05200"/>
<proteinExistence type="predicted"/>
<dbReference type="RefSeq" id="WP_003330244.1">
    <property type="nucleotide sequence ID" value="NZ_AJLR01000040.1"/>
</dbReference>
<dbReference type="GO" id="GO:0016301">
    <property type="term" value="F:kinase activity"/>
    <property type="evidence" value="ECO:0007669"/>
    <property type="project" value="UniProtKB-KW"/>
</dbReference>
<dbReference type="GO" id="GO:0006772">
    <property type="term" value="P:thiamine metabolic process"/>
    <property type="evidence" value="ECO:0007669"/>
    <property type="project" value="UniProtKB-UniRule"/>
</dbReference>
<accession>K6D7B1</accession>
<dbReference type="InterPro" id="IPR036371">
    <property type="entry name" value="TPK_B1-bd_sf"/>
</dbReference>
<dbReference type="EC" id="2.7.6.2" evidence="5"/>
<protein>
    <recommendedName>
        <fullName evidence="5">Thiamine diphosphokinase</fullName>
        <ecNumber evidence="5">2.7.6.2</ecNumber>
    </recommendedName>
</protein>
<dbReference type="EMBL" id="AJLR01000040">
    <property type="protein sequence ID" value="EKN68412.1"/>
    <property type="molecule type" value="Genomic_DNA"/>
</dbReference>
<dbReference type="InterPro" id="IPR053149">
    <property type="entry name" value="TPK"/>
</dbReference>